<keyword evidence="3" id="KW-1015">Disulfide bond</keyword>
<feature type="region of interest" description="Disordered" evidence="5">
    <location>
        <begin position="1"/>
        <end position="22"/>
    </location>
</feature>
<dbReference type="InterPro" id="IPR000866">
    <property type="entry name" value="AhpC/TSA"/>
</dbReference>
<dbReference type="InterPro" id="IPR050553">
    <property type="entry name" value="Thioredoxin_ResA/DsbE_sf"/>
</dbReference>
<evidence type="ECO:0000256" key="3">
    <source>
        <dbReference type="ARBA" id="ARBA00023157"/>
    </source>
</evidence>
<keyword evidence="6" id="KW-1133">Transmembrane helix</keyword>
<accession>A0A7X6ICI7</accession>
<name>A0A7X6ICI7_9BACT</name>
<dbReference type="InterPro" id="IPR013766">
    <property type="entry name" value="Thioredoxin_domain"/>
</dbReference>
<evidence type="ECO:0000256" key="2">
    <source>
        <dbReference type="ARBA" id="ARBA00022748"/>
    </source>
</evidence>
<dbReference type="InterPro" id="IPR036249">
    <property type="entry name" value="Thioredoxin-like_sf"/>
</dbReference>
<feature type="domain" description="Thioredoxin" evidence="7">
    <location>
        <begin position="61"/>
        <end position="205"/>
    </location>
</feature>
<evidence type="ECO:0000259" key="7">
    <source>
        <dbReference type="PROSITE" id="PS51352"/>
    </source>
</evidence>
<dbReference type="GO" id="GO:0017004">
    <property type="term" value="P:cytochrome complex assembly"/>
    <property type="evidence" value="ECO:0007669"/>
    <property type="project" value="UniProtKB-KW"/>
</dbReference>
<feature type="compositionally biased region" description="Basic and acidic residues" evidence="5">
    <location>
        <begin position="1"/>
        <end position="21"/>
    </location>
</feature>
<gene>
    <name evidence="8" type="ORF">MNODULE_18340</name>
</gene>
<evidence type="ECO:0000256" key="1">
    <source>
        <dbReference type="ARBA" id="ARBA00004196"/>
    </source>
</evidence>
<dbReference type="Proteomes" id="UP000534783">
    <property type="component" value="Unassembled WGS sequence"/>
</dbReference>
<keyword evidence="2" id="KW-0201">Cytochrome c-type biogenesis</keyword>
<comment type="caution">
    <text evidence="8">The sequence shown here is derived from an EMBL/GenBank/DDBJ whole genome shotgun (WGS) entry which is preliminary data.</text>
</comment>
<proteinExistence type="predicted"/>
<dbReference type="PANTHER" id="PTHR42852">
    <property type="entry name" value="THIOL:DISULFIDE INTERCHANGE PROTEIN DSBE"/>
    <property type="match status" value="1"/>
</dbReference>
<protein>
    <submittedName>
        <fullName evidence="8">Redoxin domain-containing protein</fullName>
    </submittedName>
</protein>
<dbReference type="PROSITE" id="PS51352">
    <property type="entry name" value="THIOREDOXIN_2"/>
    <property type="match status" value="1"/>
</dbReference>
<dbReference type="GO" id="GO:0016491">
    <property type="term" value="F:oxidoreductase activity"/>
    <property type="evidence" value="ECO:0007669"/>
    <property type="project" value="InterPro"/>
</dbReference>
<evidence type="ECO:0000313" key="9">
    <source>
        <dbReference type="Proteomes" id="UP000534783"/>
    </source>
</evidence>
<organism evidence="8 9">
    <name type="scientific">Candidatus Manganitrophus noduliformans</name>
    <dbReference type="NCBI Taxonomy" id="2606439"/>
    <lineage>
        <taxon>Bacteria</taxon>
        <taxon>Pseudomonadati</taxon>
        <taxon>Nitrospirota</taxon>
        <taxon>Nitrospiria</taxon>
        <taxon>Candidatus Troglogloeales</taxon>
        <taxon>Candidatus Manganitrophaceae</taxon>
        <taxon>Candidatus Manganitrophus</taxon>
    </lineage>
</organism>
<reference evidence="8 9" key="1">
    <citation type="journal article" date="2020" name="Nature">
        <title>Bacterial chemolithoautotrophy via manganese oxidation.</title>
        <authorList>
            <person name="Yu H."/>
            <person name="Leadbetter J.R."/>
        </authorList>
    </citation>
    <scope>NUCLEOTIDE SEQUENCE [LARGE SCALE GENOMIC DNA]</scope>
    <source>
        <strain evidence="8 9">Mn-1</strain>
    </source>
</reference>
<dbReference type="Gene3D" id="3.40.30.10">
    <property type="entry name" value="Glutaredoxin"/>
    <property type="match status" value="1"/>
</dbReference>
<dbReference type="GO" id="GO:0016209">
    <property type="term" value="F:antioxidant activity"/>
    <property type="evidence" value="ECO:0007669"/>
    <property type="project" value="InterPro"/>
</dbReference>
<evidence type="ECO:0000256" key="6">
    <source>
        <dbReference type="SAM" id="Phobius"/>
    </source>
</evidence>
<dbReference type="Pfam" id="PF00578">
    <property type="entry name" value="AhpC-TSA"/>
    <property type="match status" value="1"/>
</dbReference>
<feature type="transmembrane region" description="Helical" evidence="6">
    <location>
        <begin position="31"/>
        <end position="48"/>
    </location>
</feature>
<keyword evidence="6" id="KW-0472">Membrane</keyword>
<dbReference type="PANTHER" id="PTHR42852:SF6">
    <property type="entry name" value="THIOL:DISULFIDE INTERCHANGE PROTEIN DSBE"/>
    <property type="match status" value="1"/>
</dbReference>
<dbReference type="SUPFAM" id="SSF52833">
    <property type="entry name" value="Thioredoxin-like"/>
    <property type="match status" value="1"/>
</dbReference>
<evidence type="ECO:0000256" key="5">
    <source>
        <dbReference type="SAM" id="MobiDB-lite"/>
    </source>
</evidence>
<dbReference type="AlphaFoldDB" id="A0A7X6ICI7"/>
<comment type="subcellular location">
    <subcellularLocation>
        <location evidence="1">Cell envelope</location>
    </subcellularLocation>
</comment>
<sequence>MAEFPECRPAGEERSMKEMAENKSPSAGVRGWQIALLVGIFGLIILFYKGLWGNPSFIPPVIVGTAAPEITAPDLYQPREVTLSQFRGKVVVLNFWASWCLECKLEHQNLLAIQKRFGENPNFVMLGVNYQDKEDLARQYLQEHGNNFEHVRDLKGRISIDYGVYGVPETFVIDQNGVIRHKQIGPIVGETYTFLVEGLIEPLLNGTATTS</sequence>
<keyword evidence="6" id="KW-0812">Transmembrane</keyword>
<dbReference type="GO" id="GO:0030313">
    <property type="term" value="C:cell envelope"/>
    <property type="evidence" value="ECO:0007669"/>
    <property type="project" value="UniProtKB-SubCell"/>
</dbReference>
<dbReference type="EMBL" id="VTOW01000004">
    <property type="protein sequence ID" value="NKE72713.1"/>
    <property type="molecule type" value="Genomic_DNA"/>
</dbReference>
<evidence type="ECO:0000313" key="8">
    <source>
        <dbReference type="EMBL" id="NKE72713.1"/>
    </source>
</evidence>
<keyword evidence="9" id="KW-1185">Reference proteome</keyword>
<keyword evidence="4" id="KW-0676">Redox-active center</keyword>
<evidence type="ECO:0000256" key="4">
    <source>
        <dbReference type="ARBA" id="ARBA00023284"/>
    </source>
</evidence>